<dbReference type="Proteomes" id="UP000051952">
    <property type="component" value="Unassembled WGS sequence"/>
</dbReference>
<dbReference type="VEuPathDB" id="TriTrypDB:BSAL_79505"/>
<evidence type="ECO:0000256" key="2">
    <source>
        <dbReference type="ARBA" id="ARBA00023295"/>
    </source>
</evidence>
<keyword evidence="2" id="KW-0326">Glycosidase</keyword>
<keyword evidence="6" id="KW-1185">Reference proteome</keyword>
<dbReference type="EMBL" id="CYKH01000813">
    <property type="protein sequence ID" value="CUG44235.1"/>
    <property type="molecule type" value="Genomic_DNA"/>
</dbReference>
<evidence type="ECO:0000256" key="3">
    <source>
        <dbReference type="SAM" id="SignalP"/>
    </source>
</evidence>
<dbReference type="PROSITE" id="PS51764">
    <property type="entry name" value="GH26"/>
    <property type="match status" value="1"/>
</dbReference>
<feature type="signal peptide" evidence="3">
    <location>
        <begin position="1"/>
        <end position="20"/>
    </location>
</feature>
<evidence type="ECO:0000256" key="1">
    <source>
        <dbReference type="ARBA" id="ARBA00022801"/>
    </source>
</evidence>
<evidence type="ECO:0000313" key="6">
    <source>
        <dbReference type="Proteomes" id="UP000051952"/>
    </source>
</evidence>
<gene>
    <name evidence="5" type="ORF">BSAL_79505</name>
</gene>
<protein>
    <submittedName>
        <fullName evidence="5">Membrane-associated protein, putative</fullName>
    </submittedName>
</protein>
<dbReference type="InterPro" id="IPR022790">
    <property type="entry name" value="GH26_dom"/>
</dbReference>
<dbReference type="SUPFAM" id="SSF51445">
    <property type="entry name" value="(Trans)glycosidases"/>
    <property type="match status" value="1"/>
</dbReference>
<accession>A0A0S4J2J1</accession>
<sequence length="536" mass="57927">MKRACIVAVAAAALVVAVSAQSAVPYNPAAAVAWLNQQGCQNASQNPTCPGGVPCYDDEFVARSLAAGGAIALDPNVVSNAAYTAYQYNGVTYDLTTQTGPPSGLYNYLIDIGWYNPQLPGCSATNESACFPAGAVIVSQNAWQQPVILSAVGNALCSCGSPLNTNGDHCGMPCHFFSGTDLFYPPPAAIYGPIVGSYTPNNQTFQDFTLWPNMFNTPETAVNLALNVLEVGWSANDAANVLFELNYRWNYDTAIPIITWMPYPYKTWANPSPNTDIVNGLYDDYIAQFLSMLSGFLGGTSKRVYLRFAPQPNGDWFPWNPYCGSCNTNGQHINQTAASYVKMWKYVIGKLNNASYSFPKNSIQLIFDVNNVDASSAYPVEVYFPGTTHVDWFMVTGYNWGNTLPGNVWLSPTQVFSPMVARLRTLSSTTPLGISGASTSLPNGVAAKNTWITEFFAYAVASQVKMILSHNADTSTDLSMFGGGSGTSTWRSPLSQITYNVYGAWSTALNDHTNGVQGINSTDARYLSDAQFMGNF</sequence>
<organism evidence="5 6">
    <name type="scientific">Bodo saltans</name>
    <name type="common">Flagellated protozoan</name>
    <dbReference type="NCBI Taxonomy" id="75058"/>
    <lineage>
        <taxon>Eukaryota</taxon>
        <taxon>Discoba</taxon>
        <taxon>Euglenozoa</taxon>
        <taxon>Kinetoplastea</taxon>
        <taxon>Metakinetoplastina</taxon>
        <taxon>Eubodonida</taxon>
        <taxon>Bodonidae</taxon>
        <taxon>Bodo</taxon>
    </lineage>
</organism>
<evidence type="ECO:0000313" key="5">
    <source>
        <dbReference type="EMBL" id="CUG44235.1"/>
    </source>
</evidence>
<proteinExistence type="predicted"/>
<feature type="chain" id="PRO_5006621900" evidence="3">
    <location>
        <begin position="21"/>
        <end position="536"/>
    </location>
</feature>
<dbReference type="InterPro" id="IPR017853">
    <property type="entry name" value="GH"/>
</dbReference>
<dbReference type="AlphaFoldDB" id="A0A0S4J2J1"/>
<dbReference type="GO" id="GO:0004553">
    <property type="term" value="F:hydrolase activity, hydrolyzing O-glycosyl compounds"/>
    <property type="evidence" value="ECO:0007669"/>
    <property type="project" value="InterPro"/>
</dbReference>
<keyword evidence="1" id="KW-0378">Hydrolase</keyword>
<name>A0A0S4J2J1_BODSA</name>
<feature type="domain" description="GH26" evidence="4">
    <location>
        <begin position="178"/>
        <end position="511"/>
    </location>
</feature>
<keyword evidence="3" id="KW-0732">Signal</keyword>
<reference evidence="6" key="1">
    <citation type="submission" date="2015-09" db="EMBL/GenBank/DDBJ databases">
        <authorList>
            <consortium name="Pathogen Informatics"/>
        </authorList>
    </citation>
    <scope>NUCLEOTIDE SEQUENCE [LARGE SCALE GENOMIC DNA]</scope>
    <source>
        <strain evidence="6">Lake Konstanz</strain>
    </source>
</reference>
<dbReference type="Gene3D" id="3.20.20.80">
    <property type="entry name" value="Glycosidases"/>
    <property type="match status" value="1"/>
</dbReference>
<evidence type="ECO:0000259" key="4">
    <source>
        <dbReference type="PROSITE" id="PS51764"/>
    </source>
</evidence>
<dbReference type="OrthoDB" id="428177at2759"/>